<organism evidence="10 11">
    <name type="scientific">Actinokineospora iranica</name>
    <dbReference type="NCBI Taxonomy" id="1271860"/>
    <lineage>
        <taxon>Bacteria</taxon>
        <taxon>Bacillati</taxon>
        <taxon>Actinomycetota</taxon>
        <taxon>Actinomycetes</taxon>
        <taxon>Pseudonocardiales</taxon>
        <taxon>Pseudonocardiaceae</taxon>
        <taxon>Actinokineospora</taxon>
    </lineage>
</organism>
<evidence type="ECO:0000313" key="10">
    <source>
        <dbReference type="EMBL" id="SDD92025.1"/>
    </source>
</evidence>
<keyword evidence="6" id="KW-0560">Oxidoreductase</keyword>
<evidence type="ECO:0000313" key="11">
    <source>
        <dbReference type="Proteomes" id="UP000199501"/>
    </source>
</evidence>
<dbReference type="CDD" id="cd04730">
    <property type="entry name" value="NPD_like"/>
    <property type="match status" value="1"/>
</dbReference>
<gene>
    <name evidence="10" type="ORF">SAMN05216174_12272</name>
</gene>
<evidence type="ECO:0000256" key="1">
    <source>
        <dbReference type="ARBA" id="ARBA00001917"/>
    </source>
</evidence>
<dbReference type="Proteomes" id="UP000199501">
    <property type="component" value="Unassembled WGS sequence"/>
</dbReference>
<evidence type="ECO:0000256" key="8">
    <source>
        <dbReference type="ARBA" id="ARBA00031155"/>
    </source>
</evidence>
<evidence type="ECO:0000256" key="9">
    <source>
        <dbReference type="ARBA" id="ARBA00049401"/>
    </source>
</evidence>
<proteinExistence type="inferred from homology"/>
<dbReference type="Pfam" id="PF03060">
    <property type="entry name" value="NMO"/>
    <property type="match status" value="1"/>
</dbReference>
<keyword evidence="11" id="KW-1185">Reference proteome</keyword>
<keyword evidence="5" id="KW-0288">FMN</keyword>
<dbReference type="InterPro" id="IPR004136">
    <property type="entry name" value="NMO"/>
</dbReference>
<evidence type="ECO:0000256" key="4">
    <source>
        <dbReference type="ARBA" id="ARBA00022630"/>
    </source>
</evidence>
<comment type="similarity">
    <text evidence="2">Belongs to the nitronate monooxygenase family. NMO class I subfamily.</text>
</comment>
<dbReference type="InterPro" id="IPR013785">
    <property type="entry name" value="Aldolase_TIM"/>
</dbReference>
<dbReference type="PANTHER" id="PTHR42747">
    <property type="entry name" value="NITRONATE MONOOXYGENASE-RELATED"/>
    <property type="match status" value="1"/>
</dbReference>
<dbReference type="GO" id="GO:0018580">
    <property type="term" value="F:nitronate monooxygenase activity"/>
    <property type="evidence" value="ECO:0007669"/>
    <property type="project" value="InterPro"/>
</dbReference>
<keyword evidence="4" id="KW-0285">Flavoprotein</keyword>
<name>A0A1G6YQV2_9PSEU</name>
<dbReference type="GO" id="GO:0009636">
    <property type="term" value="P:response to toxic substance"/>
    <property type="evidence" value="ECO:0007669"/>
    <property type="project" value="UniProtKB-KW"/>
</dbReference>
<dbReference type="AlphaFoldDB" id="A0A1G6YQV2"/>
<dbReference type="STRING" id="1271860.SAMN05216174_12272"/>
<reference evidence="11" key="1">
    <citation type="submission" date="2016-10" db="EMBL/GenBank/DDBJ databases">
        <authorList>
            <person name="Varghese N."/>
            <person name="Submissions S."/>
        </authorList>
    </citation>
    <scope>NUCLEOTIDE SEQUENCE [LARGE SCALE GENOMIC DNA]</scope>
    <source>
        <strain evidence="11">IBRC-M 10403</strain>
    </source>
</reference>
<evidence type="ECO:0000256" key="5">
    <source>
        <dbReference type="ARBA" id="ARBA00022643"/>
    </source>
</evidence>
<comment type="catalytic activity">
    <reaction evidence="9">
        <text>3 propionate 3-nitronate + 3 O2 + H2O = 3 3-oxopropanoate + 2 nitrate + nitrite + H2O2 + 3 H(+)</text>
        <dbReference type="Rhea" id="RHEA:57332"/>
        <dbReference type="ChEBI" id="CHEBI:15377"/>
        <dbReference type="ChEBI" id="CHEBI:15378"/>
        <dbReference type="ChEBI" id="CHEBI:15379"/>
        <dbReference type="ChEBI" id="CHEBI:16240"/>
        <dbReference type="ChEBI" id="CHEBI:16301"/>
        <dbReference type="ChEBI" id="CHEBI:17632"/>
        <dbReference type="ChEBI" id="CHEBI:33190"/>
        <dbReference type="ChEBI" id="CHEBI:136067"/>
    </reaction>
</comment>
<dbReference type="PANTHER" id="PTHR42747:SF3">
    <property type="entry name" value="NITRONATE MONOOXYGENASE-RELATED"/>
    <property type="match status" value="1"/>
</dbReference>
<evidence type="ECO:0000256" key="2">
    <source>
        <dbReference type="ARBA" id="ARBA00009881"/>
    </source>
</evidence>
<accession>A0A1G6YQV2</accession>
<sequence>MAGGPSTPALVAGAVEAGAFGFLAAGMVGVEALRARIEETRALTEKPFGVNIFTPSARSAVDLGDYRERVRVEAERYGVAAGEPEWDDDQYAAKVDVVVEARVPVVSFTFGLPRARDVARLKDVGTSVVATVTTPAEARAAVEVGADALCVQGAAAGGHRGVFQDDPAFPGGGPLYDLLPALRLIAAETRLPLIAAGGLSHGGDVAAVLAAGAIAAQLGTVFLRCPEAGTSAVQRAALAAGGRETTVTRAFTGRPARGLVNRFIAEHPDAPSAYPNLNNLTRPLRAAAARAGDPEAMSLWAGQAYPLAGDAPVAEVVAVLAAQAEEAVVAVARRLGVTGAD</sequence>
<comment type="cofactor">
    <cofactor evidence="1">
        <name>FMN</name>
        <dbReference type="ChEBI" id="CHEBI:58210"/>
    </cofactor>
</comment>
<evidence type="ECO:0000256" key="7">
    <source>
        <dbReference type="ARBA" id="ARBA00023033"/>
    </source>
</evidence>
<keyword evidence="3" id="KW-0216">Detoxification</keyword>
<dbReference type="EMBL" id="FMZZ01000022">
    <property type="protein sequence ID" value="SDD92025.1"/>
    <property type="molecule type" value="Genomic_DNA"/>
</dbReference>
<protein>
    <recommendedName>
        <fullName evidence="8">Propionate 3-nitronate monooxygenase</fullName>
    </recommendedName>
</protein>
<dbReference type="SUPFAM" id="SSF51412">
    <property type="entry name" value="Inosine monophosphate dehydrogenase (IMPDH)"/>
    <property type="match status" value="1"/>
</dbReference>
<evidence type="ECO:0000256" key="3">
    <source>
        <dbReference type="ARBA" id="ARBA00022575"/>
    </source>
</evidence>
<dbReference type="Gene3D" id="3.20.20.70">
    <property type="entry name" value="Aldolase class I"/>
    <property type="match status" value="1"/>
</dbReference>
<evidence type="ECO:0000256" key="6">
    <source>
        <dbReference type="ARBA" id="ARBA00023002"/>
    </source>
</evidence>
<keyword evidence="7" id="KW-0503">Monooxygenase</keyword>